<protein>
    <recommendedName>
        <fullName evidence="1">Sugar fermentation stimulation protein homolog</fullName>
    </recommendedName>
</protein>
<feature type="domain" description="SfsA N-terminal OB" evidence="3">
    <location>
        <begin position="15"/>
        <end position="71"/>
    </location>
</feature>
<gene>
    <name evidence="1 4" type="primary">sfsA</name>
    <name evidence="4" type="ORF">FH039_09390</name>
</gene>
<evidence type="ECO:0000313" key="4">
    <source>
        <dbReference type="EMBL" id="QDA31771.1"/>
    </source>
</evidence>
<dbReference type="InterPro" id="IPR005224">
    <property type="entry name" value="SfsA"/>
</dbReference>
<dbReference type="PANTHER" id="PTHR30545">
    <property type="entry name" value="SUGAR FERMENTATION STIMULATION PROTEIN A"/>
    <property type="match status" value="1"/>
</dbReference>
<dbReference type="PANTHER" id="PTHR30545:SF2">
    <property type="entry name" value="SUGAR FERMENTATION STIMULATION PROTEIN A"/>
    <property type="match status" value="1"/>
</dbReference>
<keyword evidence="5" id="KW-1185">Reference proteome</keyword>
<dbReference type="RefSeq" id="WP_139681105.1">
    <property type="nucleotide sequence ID" value="NZ_CP040846.1"/>
</dbReference>
<dbReference type="InterPro" id="IPR041465">
    <property type="entry name" value="SfsA_N"/>
</dbReference>
<dbReference type="InterPro" id="IPR040452">
    <property type="entry name" value="SfsA_C"/>
</dbReference>
<proteinExistence type="inferred from homology"/>
<dbReference type="HAMAP" id="MF_00095">
    <property type="entry name" value="SfsA"/>
    <property type="match status" value="1"/>
</dbReference>
<organism evidence="4 5">
    <name type="scientific">Thermococcus indicus</name>
    <dbReference type="NCBI Taxonomy" id="2586643"/>
    <lineage>
        <taxon>Archaea</taxon>
        <taxon>Methanobacteriati</taxon>
        <taxon>Methanobacteriota</taxon>
        <taxon>Thermococci</taxon>
        <taxon>Thermococcales</taxon>
        <taxon>Thermococcaceae</taxon>
        <taxon>Thermococcus</taxon>
    </lineage>
</organism>
<dbReference type="OrthoDB" id="34139at2157"/>
<dbReference type="Proteomes" id="UP000306007">
    <property type="component" value="Chromosome"/>
</dbReference>
<evidence type="ECO:0000313" key="5">
    <source>
        <dbReference type="Proteomes" id="UP000306007"/>
    </source>
</evidence>
<accession>A0A4Y5SNX2</accession>
<dbReference type="Gene3D" id="3.40.1350.60">
    <property type="match status" value="1"/>
</dbReference>
<dbReference type="AlphaFoldDB" id="A0A4Y5SNX2"/>
<evidence type="ECO:0000259" key="3">
    <source>
        <dbReference type="Pfam" id="PF17746"/>
    </source>
</evidence>
<reference evidence="4 5" key="1">
    <citation type="submission" date="2019-06" db="EMBL/GenBank/DDBJ databases">
        <title>Thermococcus indicus sp. nov., a Fe(III)-reducing hyperthermophilic archaeon isolated from the Onnuri vent field of the Central Indian Ocean ridge.</title>
        <authorList>
            <person name="Lim J.K."/>
            <person name="Kim Y.J."/>
            <person name="Kwon K.K."/>
        </authorList>
    </citation>
    <scope>NUCLEOTIDE SEQUENCE [LARGE SCALE GENOMIC DNA]</scope>
    <source>
        <strain evidence="4 5">IOH1</strain>
    </source>
</reference>
<dbReference type="NCBIfam" id="TIGR00230">
    <property type="entry name" value="sfsA"/>
    <property type="match status" value="1"/>
</dbReference>
<dbReference type="EMBL" id="CP040846">
    <property type="protein sequence ID" value="QDA31771.1"/>
    <property type="molecule type" value="Genomic_DNA"/>
</dbReference>
<dbReference type="Pfam" id="PF03749">
    <property type="entry name" value="SfsA"/>
    <property type="match status" value="1"/>
</dbReference>
<dbReference type="CDD" id="cd22358">
    <property type="entry name" value="SfsA-like_archaeal"/>
    <property type="match status" value="1"/>
</dbReference>
<comment type="similarity">
    <text evidence="1">Belongs to the SfsA family.</text>
</comment>
<feature type="domain" description="Sugar fermentation stimulation protein C-terminal" evidence="2">
    <location>
        <begin position="84"/>
        <end position="219"/>
    </location>
</feature>
<evidence type="ECO:0000256" key="1">
    <source>
        <dbReference type="HAMAP-Rule" id="MF_00095"/>
    </source>
</evidence>
<dbReference type="Gene3D" id="2.40.50.580">
    <property type="match status" value="1"/>
</dbReference>
<dbReference type="KEGG" id="tic:FH039_09390"/>
<name>A0A4Y5SNX2_9EURY</name>
<dbReference type="GO" id="GO:0003677">
    <property type="term" value="F:DNA binding"/>
    <property type="evidence" value="ECO:0007669"/>
    <property type="project" value="InterPro"/>
</dbReference>
<dbReference type="GeneID" id="40475396"/>
<dbReference type="Pfam" id="PF17746">
    <property type="entry name" value="SfsA_N"/>
    <property type="match status" value="1"/>
</dbReference>
<sequence length="235" mass="26509">MHVLFKLKVIPCTFLKRLNRFVALVEVGGEERRALVTNTGRLEEFMVPGRKAFCTPKTGGKTDFVLVAFEDLDGRGAVIDTRTQARAFERAVELDMVPWLKDCRIKRKEIRVGKSRLDYLFECPEGEVYAEMKSAVLRGGRKGEYAMYPDCPSLRGQKHIEELIELAKAGNRAMIFFIGAMPAVEKFRPYEKGDPEIARLLREAQKAGVEIHALSISLLPDGRVVLERPSLGIEL</sequence>
<evidence type="ECO:0000259" key="2">
    <source>
        <dbReference type="Pfam" id="PF03749"/>
    </source>
</evidence>